<dbReference type="GO" id="GO:0042026">
    <property type="term" value="P:protein refolding"/>
    <property type="evidence" value="ECO:0007669"/>
    <property type="project" value="TreeGrafter"/>
</dbReference>
<dbReference type="SUPFAM" id="SSF49764">
    <property type="entry name" value="HSP20-like chaperones"/>
    <property type="match status" value="1"/>
</dbReference>
<dbReference type="CDD" id="cd06526">
    <property type="entry name" value="metazoan_ACD"/>
    <property type="match status" value="1"/>
</dbReference>
<organism evidence="5 6">
    <name type="scientific">Halocaridina rubra</name>
    <name type="common">Hawaiian red shrimp</name>
    <dbReference type="NCBI Taxonomy" id="373956"/>
    <lineage>
        <taxon>Eukaryota</taxon>
        <taxon>Metazoa</taxon>
        <taxon>Ecdysozoa</taxon>
        <taxon>Arthropoda</taxon>
        <taxon>Crustacea</taxon>
        <taxon>Multicrustacea</taxon>
        <taxon>Malacostraca</taxon>
        <taxon>Eumalacostraca</taxon>
        <taxon>Eucarida</taxon>
        <taxon>Decapoda</taxon>
        <taxon>Pleocyemata</taxon>
        <taxon>Caridea</taxon>
        <taxon>Atyoidea</taxon>
        <taxon>Atyidae</taxon>
        <taxon>Halocaridina</taxon>
    </lineage>
</organism>
<comment type="similarity">
    <text evidence="1 2">Belongs to the small heat shock protein (HSP20) family.</text>
</comment>
<feature type="region of interest" description="Disordered" evidence="3">
    <location>
        <begin position="322"/>
        <end position="397"/>
    </location>
</feature>
<dbReference type="InterPro" id="IPR008978">
    <property type="entry name" value="HSP20-like_chaperone"/>
</dbReference>
<dbReference type="GO" id="GO:0005737">
    <property type="term" value="C:cytoplasm"/>
    <property type="evidence" value="ECO:0007669"/>
    <property type="project" value="TreeGrafter"/>
</dbReference>
<feature type="compositionally biased region" description="Basic and acidic residues" evidence="3">
    <location>
        <begin position="322"/>
        <end position="335"/>
    </location>
</feature>
<evidence type="ECO:0000259" key="4">
    <source>
        <dbReference type="PROSITE" id="PS01031"/>
    </source>
</evidence>
<dbReference type="InterPro" id="IPR001436">
    <property type="entry name" value="Alpha-crystallin/sHSP_animal"/>
</dbReference>
<dbReference type="InterPro" id="IPR002068">
    <property type="entry name" value="A-crystallin/Hsp20_dom"/>
</dbReference>
<gene>
    <name evidence="5" type="ORF">SK128_020411</name>
</gene>
<feature type="domain" description="SHSP" evidence="4">
    <location>
        <begin position="74"/>
        <end position="181"/>
    </location>
</feature>
<feature type="compositionally biased region" description="Polar residues" evidence="3">
    <location>
        <begin position="342"/>
        <end position="354"/>
    </location>
</feature>
<dbReference type="PANTHER" id="PTHR45640:SF26">
    <property type="entry name" value="RE23625P"/>
    <property type="match status" value="1"/>
</dbReference>
<dbReference type="AlphaFoldDB" id="A0AAN9AAL5"/>
<sequence length="411" mass="45532">MVGTKTTQAVKIEKRGTFGDDPFFKDSWDEWDHAMKKVVDRWENPDGTTTVRTTTTTAPVSETRTVYRNIRSSNVTSDDSQAVSCTEDDNKYKMMVDVKDFKPEDISVKTIDDTVVIEGKIEKKEGNAISTQKFTRRFILPPGVNLNAITSALSRDGVLTINAPKLAIKSGDSSQRSLPAAGTRNGATVFTRFTPSDQHDGDDKRYLRHTPLHEEEVTYTARGSGNIPITTAHGNASGNVVPLHPETRHADDRWKSFNDMVEKSQKEMEDMMRRHTLQQPGLSPPTSPPSISTNVVIATEKPDSPNRPPAGVPTSRNVVVSDKDVTERKEQRWTDKPAPGVTRNNRVFDESTTLKGADGSVVGNKSRHEQESHAEGGKEEVLPDGTKKSTFTKSYETKKVFKFNSSDPKAV</sequence>
<proteinExistence type="inferred from homology"/>
<dbReference type="Proteomes" id="UP001381693">
    <property type="component" value="Unassembled WGS sequence"/>
</dbReference>
<evidence type="ECO:0000256" key="2">
    <source>
        <dbReference type="RuleBase" id="RU003616"/>
    </source>
</evidence>
<dbReference type="GO" id="GO:0051082">
    <property type="term" value="F:unfolded protein binding"/>
    <property type="evidence" value="ECO:0007669"/>
    <property type="project" value="TreeGrafter"/>
</dbReference>
<dbReference type="Pfam" id="PF00011">
    <property type="entry name" value="HSP20"/>
    <property type="match status" value="1"/>
</dbReference>
<dbReference type="PRINTS" id="PR00299">
    <property type="entry name" value="ACRYSTALLIN"/>
</dbReference>
<evidence type="ECO:0000256" key="3">
    <source>
        <dbReference type="SAM" id="MobiDB-lite"/>
    </source>
</evidence>
<dbReference type="GO" id="GO:0005634">
    <property type="term" value="C:nucleus"/>
    <property type="evidence" value="ECO:0007669"/>
    <property type="project" value="TreeGrafter"/>
</dbReference>
<dbReference type="GO" id="GO:0009408">
    <property type="term" value="P:response to heat"/>
    <property type="evidence" value="ECO:0007669"/>
    <property type="project" value="TreeGrafter"/>
</dbReference>
<evidence type="ECO:0000313" key="5">
    <source>
        <dbReference type="EMBL" id="KAK7076462.1"/>
    </source>
</evidence>
<name>A0AAN9AAL5_HALRR</name>
<keyword evidence="6" id="KW-1185">Reference proteome</keyword>
<dbReference type="Gene3D" id="2.60.40.790">
    <property type="match status" value="1"/>
</dbReference>
<protein>
    <recommendedName>
        <fullName evidence="4">SHSP domain-containing protein</fullName>
    </recommendedName>
</protein>
<comment type="caution">
    <text evidence="5">The sequence shown here is derived from an EMBL/GenBank/DDBJ whole genome shotgun (WGS) entry which is preliminary data.</text>
</comment>
<dbReference type="PANTHER" id="PTHR45640">
    <property type="entry name" value="HEAT SHOCK PROTEIN HSP-12.2-RELATED"/>
    <property type="match status" value="1"/>
</dbReference>
<accession>A0AAN9AAL5</accession>
<evidence type="ECO:0000256" key="1">
    <source>
        <dbReference type="PROSITE-ProRule" id="PRU00285"/>
    </source>
</evidence>
<dbReference type="PROSITE" id="PS01031">
    <property type="entry name" value="SHSP"/>
    <property type="match status" value="1"/>
</dbReference>
<dbReference type="EMBL" id="JAXCGZ010009660">
    <property type="protein sequence ID" value="KAK7076462.1"/>
    <property type="molecule type" value="Genomic_DNA"/>
</dbReference>
<feature type="compositionally biased region" description="Basic and acidic residues" evidence="3">
    <location>
        <begin position="366"/>
        <end position="387"/>
    </location>
</feature>
<reference evidence="5 6" key="1">
    <citation type="submission" date="2023-11" db="EMBL/GenBank/DDBJ databases">
        <title>Halocaridina rubra genome assembly.</title>
        <authorList>
            <person name="Smith C."/>
        </authorList>
    </citation>
    <scope>NUCLEOTIDE SEQUENCE [LARGE SCALE GENOMIC DNA]</scope>
    <source>
        <strain evidence="5">EP-1</strain>
        <tissue evidence="5">Whole</tissue>
    </source>
</reference>
<evidence type="ECO:0000313" key="6">
    <source>
        <dbReference type="Proteomes" id="UP001381693"/>
    </source>
</evidence>